<reference evidence="3" key="2">
    <citation type="submission" date="2015-07" db="EMBL/GenBank/DDBJ databases">
        <authorList>
            <person name="Noorani M."/>
        </authorList>
    </citation>
    <scope>NUCLEOTIDE SEQUENCE</scope>
    <source>
        <strain evidence="3">Yugu1</strain>
    </source>
</reference>
<protein>
    <recommendedName>
        <fullName evidence="4">Secreted protein</fullName>
    </recommendedName>
</protein>
<dbReference type="AlphaFoldDB" id="A0A368Q1Y1"/>
<gene>
    <name evidence="3" type="ORF">SETIT_2G218900v2</name>
</gene>
<organism evidence="3">
    <name type="scientific">Setaria italica</name>
    <name type="common">Foxtail millet</name>
    <name type="synonym">Panicum italicum</name>
    <dbReference type="NCBI Taxonomy" id="4555"/>
    <lineage>
        <taxon>Eukaryota</taxon>
        <taxon>Viridiplantae</taxon>
        <taxon>Streptophyta</taxon>
        <taxon>Embryophyta</taxon>
        <taxon>Tracheophyta</taxon>
        <taxon>Spermatophyta</taxon>
        <taxon>Magnoliopsida</taxon>
        <taxon>Liliopsida</taxon>
        <taxon>Poales</taxon>
        <taxon>Poaceae</taxon>
        <taxon>PACMAD clade</taxon>
        <taxon>Panicoideae</taxon>
        <taxon>Panicodae</taxon>
        <taxon>Paniceae</taxon>
        <taxon>Cenchrinae</taxon>
        <taxon>Setaria</taxon>
    </lineage>
</organism>
<evidence type="ECO:0000256" key="1">
    <source>
        <dbReference type="SAM" id="Phobius"/>
    </source>
</evidence>
<evidence type="ECO:0000313" key="3">
    <source>
        <dbReference type="EMBL" id="RCV11843.1"/>
    </source>
</evidence>
<proteinExistence type="predicted"/>
<keyword evidence="1" id="KW-0472">Membrane</keyword>
<keyword evidence="1" id="KW-0812">Transmembrane</keyword>
<dbReference type="EMBL" id="CM003529">
    <property type="protein sequence ID" value="RCV11843.1"/>
    <property type="molecule type" value="Genomic_DNA"/>
</dbReference>
<sequence>MTRGWGCSCGGSTILVVAFVSTRELIDSSACSVWEIICVFHGHTGKMRSCRRKKERTVLRSSAVLHHPFDVPFPDHTRIGKQILLSFFLMCCLSNGASIDFFCLRMKKATSLLVMAR</sequence>
<feature type="transmembrane region" description="Helical" evidence="1">
    <location>
        <begin position="83"/>
        <end position="104"/>
    </location>
</feature>
<evidence type="ECO:0000256" key="2">
    <source>
        <dbReference type="SAM" id="SignalP"/>
    </source>
</evidence>
<accession>A0A368Q1Y1</accession>
<reference evidence="3" key="1">
    <citation type="journal article" date="2012" name="Nat. Biotechnol.">
        <title>Reference genome sequence of the model plant Setaria.</title>
        <authorList>
            <person name="Bennetzen J.L."/>
            <person name="Schmutz J."/>
            <person name="Wang H."/>
            <person name="Percifield R."/>
            <person name="Hawkins J."/>
            <person name="Pontaroli A.C."/>
            <person name="Estep M."/>
            <person name="Feng L."/>
            <person name="Vaughn J.N."/>
            <person name="Grimwood J."/>
            <person name="Jenkins J."/>
            <person name="Barry K."/>
            <person name="Lindquist E."/>
            <person name="Hellsten U."/>
            <person name="Deshpande S."/>
            <person name="Wang X."/>
            <person name="Wu X."/>
            <person name="Mitros T."/>
            <person name="Triplett J."/>
            <person name="Yang X."/>
            <person name="Ye C.Y."/>
            <person name="Mauro-Herrera M."/>
            <person name="Wang L."/>
            <person name="Li P."/>
            <person name="Sharma M."/>
            <person name="Sharma R."/>
            <person name="Ronald P.C."/>
            <person name="Panaud O."/>
            <person name="Kellogg E.A."/>
            <person name="Brutnell T.P."/>
            <person name="Doust A.N."/>
            <person name="Tuskan G.A."/>
            <person name="Rokhsar D."/>
            <person name="Devos K.M."/>
        </authorList>
    </citation>
    <scope>NUCLEOTIDE SEQUENCE [LARGE SCALE GENOMIC DNA]</scope>
    <source>
        <strain evidence="3">Yugu1</strain>
    </source>
</reference>
<feature type="chain" id="PRO_5016713116" description="Secreted protein" evidence="2">
    <location>
        <begin position="23"/>
        <end position="117"/>
    </location>
</feature>
<keyword evidence="1" id="KW-1133">Transmembrane helix</keyword>
<keyword evidence="2" id="KW-0732">Signal</keyword>
<evidence type="ECO:0008006" key="4">
    <source>
        <dbReference type="Google" id="ProtNLM"/>
    </source>
</evidence>
<name>A0A368Q1Y1_SETIT</name>
<feature type="signal peptide" evidence="2">
    <location>
        <begin position="1"/>
        <end position="22"/>
    </location>
</feature>